<dbReference type="Proteomes" id="UP001580928">
    <property type="component" value="Unassembled WGS sequence"/>
</dbReference>
<organism evidence="1 2">
    <name type="scientific">Albibacterium profundi</name>
    <dbReference type="NCBI Taxonomy" id="3134906"/>
    <lineage>
        <taxon>Bacteria</taxon>
        <taxon>Pseudomonadati</taxon>
        <taxon>Bacteroidota</taxon>
        <taxon>Sphingobacteriia</taxon>
        <taxon>Sphingobacteriales</taxon>
        <taxon>Sphingobacteriaceae</taxon>
        <taxon>Albibacterium</taxon>
    </lineage>
</organism>
<comment type="caution">
    <text evidence="1">The sequence shown here is derived from an EMBL/GenBank/DDBJ whole genome shotgun (WGS) entry which is preliminary data.</text>
</comment>
<protein>
    <submittedName>
        <fullName evidence="1">Uncharacterized protein</fullName>
    </submittedName>
</protein>
<evidence type="ECO:0000313" key="1">
    <source>
        <dbReference type="EMBL" id="MFB5945869.1"/>
    </source>
</evidence>
<dbReference type="RefSeq" id="WP_375557400.1">
    <property type="nucleotide sequence ID" value="NZ_JBBVGT010000002.1"/>
</dbReference>
<accession>A0ABV5CE88</accession>
<dbReference type="EMBL" id="JBBVGT010000002">
    <property type="protein sequence ID" value="MFB5945869.1"/>
    <property type="molecule type" value="Genomic_DNA"/>
</dbReference>
<gene>
    <name evidence="1" type="ORF">WKR92_08480</name>
</gene>
<reference evidence="1 2" key="1">
    <citation type="submission" date="2024-04" db="EMBL/GenBank/DDBJ databases">
        <title>Albibacterium profundi sp. nov., isolated from sediment of the Challenger Deep of Mariana Trench.</title>
        <authorList>
            <person name="Wang Y."/>
        </authorList>
    </citation>
    <scope>NUCLEOTIDE SEQUENCE [LARGE SCALE GENOMIC DNA]</scope>
    <source>
        <strain evidence="1 2">RHL897</strain>
    </source>
</reference>
<proteinExistence type="predicted"/>
<evidence type="ECO:0000313" key="2">
    <source>
        <dbReference type="Proteomes" id="UP001580928"/>
    </source>
</evidence>
<name>A0ABV5CE88_9SPHI</name>
<sequence>MESGLKVKTESATAGEIEYLAYKEFDGVKIPTTLSVKTPQLPAAMQMTMTNVEVNPTLTDADFE</sequence>
<keyword evidence="2" id="KW-1185">Reference proteome</keyword>